<dbReference type="EMBL" id="SBLB01000001">
    <property type="protein sequence ID" value="RYC70805.1"/>
    <property type="molecule type" value="Genomic_DNA"/>
</dbReference>
<gene>
    <name evidence="6" type="ORF">EQG79_01240</name>
</gene>
<keyword evidence="1" id="KW-0805">Transcription regulation</keyword>
<reference evidence="6 7" key="1">
    <citation type="submission" date="2019-01" db="EMBL/GenBank/DDBJ databases">
        <title>Spirosoma flava sp. nov., a propanil-degrading bacterium isolated from herbicide-contaminated soil.</title>
        <authorList>
            <person name="Zhang L."/>
            <person name="Jiang J.-D."/>
        </authorList>
    </citation>
    <scope>NUCLEOTIDE SEQUENCE [LARGE SCALE GENOMIC DNA]</scope>
    <source>
        <strain evidence="6 7">TY50</strain>
    </source>
</reference>
<dbReference type="GO" id="GO:0003700">
    <property type="term" value="F:DNA-binding transcription factor activity"/>
    <property type="evidence" value="ECO:0007669"/>
    <property type="project" value="TreeGrafter"/>
</dbReference>
<keyword evidence="7" id="KW-1185">Reference proteome</keyword>
<protein>
    <submittedName>
        <fullName evidence="6">IclR family transcriptional regulator</fullName>
    </submittedName>
</protein>
<dbReference type="InterPro" id="IPR036388">
    <property type="entry name" value="WH-like_DNA-bd_sf"/>
</dbReference>
<dbReference type="InterPro" id="IPR050707">
    <property type="entry name" value="HTH_MetabolicPath_Reg"/>
</dbReference>
<organism evidence="6 7">
    <name type="scientific">Spirosoma sordidisoli</name>
    <dbReference type="NCBI Taxonomy" id="2502893"/>
    <lineage>
        <taxon>Bacteria</taxon>
        <taxon>Pseudomonadati</taxon>
        <taxon>Bacteroidota</taxon>
        <taxon>Cytophagia</taxon>
        <taxon>Cytophagales</taxon>
        <taxon>Cytophagaceae</taxon>
        <taxon>Spirosoma</taxon>
    </lineage>
</organism>
<keyword evidence="3" id="KW-0804">Transcription</keyword>
<evidence type="ECO:0000256" key="1">
    <source>
        <dbReference type="ARBA" id="ARBA00023015"/>
    </source>
</evidence>
<feature type="domain" description="HTH iclR-type" evidence="4">
    <location>
        <begin position="2"/>
        <end position="65"/>
    </location>
</feature>
<proteinExistence type="predicted"/>
<dbReference type="AlphaFoldDB" id="A0A4Q2USQ5"/>
<dbReference type="Pfam" id="PF01614">
    <property type="entry name" value="IclR_C"/>
    <property type="match status" value="1"/>
</dbReference>
<dbReference type="SUPFAM" id="SSF55781">
    <property type="entry name" value="GAF domain-like"/>
    <property type="match status" value="1"/>
</dbReference>
<evidence type="ECO:0000259" key="4">
    <source>
        <dbReference type="PROSITE" id="PS51077"/>
    </source>
</evidence>
<keyword evidence="2" id="KW-0238">DNA-binding</keyword>
<comment type="caution">
    <text evidence="6">The sequence shown here is derived from an EMBL/GenBank/DDBJ whole genome shotgun (WGS) entry which is preliminary data.</text>
</comment>
<evidence type="ECO:0000256" key="2">
    <source>
        <dbReference type="ARBA" id="ARBA00023125"/>
    </source>
</evidence>
<dbReference type="GO" id="GO:0003677">
    <property type="term" value="F:DNA binding"/>
    <property type="evidence" value="ECO:0007669"/>
    <property type="project" value="UniProtKB-KW"/>
</dbReference>
<dbReference type="PANTHER" id="PTHR30136:SF8">
    <property type="entry name" value="TRANSCRIPTIONAL REGULATORY PROTEIN"/>
    <property type="match status" value="1"/>
</dbReference>
<dbReference type="InterPro" id="IPR036390">
    <property type="entry name" value="WH_DNA-bd_sf"/>
</dbReference>
<dbReference type="Proteomes" id="UP000290407">
    <property type="component" value="Unassembled WGS sequence"/>
</dbReference>
<dbReference type="Gene3D" id="3.30.450.40">
    <property type="match status" value="1"/>
</dbReference>
<evidence type="ECO:0000259" key="5">
    <source>
        <dbReference type="PROSITE" id="PS51078"/>
    </source>
</evidence>
<evidence type="ECO:0000256" key="3">
    <source>
        <dbReference type="ARBA" id="ARBA00023163"/>
    </source>
</evidence>
<evidence type="ECO:0000313" key="6">
    <source>
        <dbReference type="EMBL" id="RYC70805.1"/>
    </source>
</evidence>
<dbReference type="Gene3D" id="1.10.10.10">
    <property type="entry name" value="Winged helix-like DNA-binding domain superfamily/Winged helix DNA-binding domain"/>
    <property type="match status" value="1"/>
</dbReference>
<dbReference type="InterPro" id="IPR005471">
    <property type="entry name" value="Tscrpt_reg_IclR_N"/>
</dbReference>
<dbReference type="PANTHER" id="PTHR30136">
    <property type="entry name" value="HELIX-TURN-HELIX TRANSCRIPTIONAL REGULATOR, ICLR FAMILY"/>
    <property type="match status" value="1"/>
</dbReference>
<dbReference type="PROSITE" id="PS51077">
    <property type="entry name" value="HTH_ICLR"/>
    <property type="match status" value="1"/>
</dbReference>
<dbReference type="RefSeq" id="WP_077919987.1">
    <property type="nucleotide sequence ID" value="NZ_SBLB01000001.1"/>
</dbReference>
<feature type="domain" description="IclR-ED" evidence="5">
    <location>
        <begin position="66"/>
        <end position="245"/>
    </location>
</feature>
<dbReference type="PROSITE" id="PS51078">
    <property type="entry name" value="ICLR_ED"/>
    <property type="match status" value="1"/>
</dbReference>
<dbReference type="Pfam" id="PF09339">
    <property type="entry name" value="HTH_IclR"/>
    <property type="match status" value="1"/>
</dbReference>
<dbReference type="InterPro" id="IPR014757">
    <property type="entry name" value="Tscrpt_reg_IclR_C"/>
</dbReference>
<accession>A0A4Q2USQ5</accession>
<evidence type="ECO:0000313" key="7">
    <source>
        <dbReference type="Proteomes" id="UP000290407"/>
    </source>
</evidence>
<dbReference type="InterPro" id="IPR029016">
    <property type="entry name" value="GAF-like_dom_sf"/>
</dbReference>
<dbReference type="GO" id="GO:0045892">
    <property type="term" value="P:negative regulation of DNA-templated transcription"/>
    <property type="evidence" value="ECO:0007669"/>
    <property type="project" value="TreeGrafter"/>
</dbReference>
<dbReference type="SUPFAM" id="SSF46785">
    <property type="entry name" value="Winged helix' DNA-binding domain"/>
    <property type="match status" value="1"/>
</dbReference>
<sequence length="245" mass="27203">MIQVINRAIDIVEYIAQDPDKPKALGDIADAVGLNHGTCANILKTLVSRDFIEQIGAKKGYILGAKAYALTGNDNYRKDIVEAATDEMDRLTTLLNENTLLAALKGNQRIVLLRTFSEHDLQVRTPDQKDAYNTASGRLLLAFHTDAELVKYTARYGLPTADIWTEAASPGQFQQAIDLIRREELAIQTTTGRQVVGLAVPVRKADRVVASLSIYMPEYRYMVTDKARVVQELRNTANRISARLA</sequence>
<name>A0A4Q2USQ5_9BACT</name>
<dbReference type="SMART" id="SM00346">
    <property type="entry name" value="HTH_ICLR"/>
    <property type="match status" value="1"/>
</dbReference>